<feature type="region of interest" description="Disordered" evidence="2">
    <location>
        <begin position="1"/>
        <end position="67"/>
    </location>
</feature>
<evidence type="ECO:0000259" key="3">
    <source>
        <dbReference type="PROSITE" id="PS50048"/>
    </source>
</evidence>
<organism evidence="4 5">
    <name type="scientific">Lophiotrema nucula</name>
    <dbReference type="NCBI Taxonomy" id="690887"/>
    <lineage>
        <taxon>Eukaryota</taxon>
        <taxon>Fungi</taxon>
        <taxon>Dikarya</taxon>
        <taxon>Ascomycota</taxon>
        <taxon>Pezizomycotina</taxon>
        <taxon>Dothideomycetes</taxon>
        <taxon>Pleosporomycetidae</taxon>
        <taxon>Pleosporales</taxon>
        <taxon>Lophiotremataceae</taxon>
        <taxon>Lophiotrema</taxon>
    </lineage>
</organism>
<feature type="compositionally biased region" description="Basic and acidic residues" evidence="2">
    <location>
        <begin position="129"/>
        <end position="140"/>
    </location>
</feature>
<feature type="compositionally biased region" description="Polar residues" evidence="2">
    <location>
        <begin position="30"/>
        <end position="54"/>
    </location>
</feature>
<dbReference type="SUPFAM" id="SSF57701">
    <property type="entry name" value="Zn2/Cys6 DNA-binding domain"/>
    <property type="match status" value="1"/>
</dbReference>
<proteinExistence type="predicted"/>
<dbReference type="AlphaFoldDB" id="A0A6A5ZH24"/>
<protein>
    <submittedName>
        <fullName evidence="4">Fungal-specific transcription factor domain-containing protein</fullName>
    </submittedName>
</protein>
<dbReference type="Proteomes" id="UP000799770">
    <property type="component" value="Unassembled WGS sequence"/>
</dbReference>
<accession>A0A6A5ZH24</accession>
<dbReference type="Gene3D" id="4.10.240.10">
    <property type="entry name" value="Zn(2)-C6 fungal-type DNA-binding domain"/>
    <property type="match status" value="1"/>
</dbReference>
<feature type="region of interest" description="Disordered" evidence="2">
    <location>
        <begin position="104"/>
        <end position="148"/>
    </location>
</feature>
<keyword evidence="5" id="KW-1185">Reference proteome</keyword>
<dbReference type="Pfam" id="PF11951">
    <property type="entry name" value="Fungal_trans_2"/>
    <property type="match status" value="1"/>
</dbReference>
<sequence>MCSPMDVEKSGSESARLGGYMRGRNREPSKSTSSTEDALTGNESEFRVGTSTVGQPVAPRAHKKSKRGCKTCKVRKIKCDETHPLCDNCRVYYQGKQNRCDYGDPILPSASSPSSSRTANQRKKRQGKAKADNKTRKDDAIPSVEPMDQNIDPFLLAQSGNSSKSTSLSLAVSPNAQMMDPFHTHPKTPEPEADELLQHYFQTTVYTIFPFYPTAEINPQAEFYSPLIYTDPLLYHVTLQLSAFHLERLKGSRHKAQSKRLMAECLSLLRERVEGDGDGLSDETIASVAGLASIEHERGNVRMVQVHMRGLKRMVSMRGGLNALRQSNGMIANIVFCIFVAANEESFPDIDLHNCTPCPDWYTAVVPAFDNPYYMQFESFGVEKQYADVLRNIRILAGTYQQASDCADSAQYLSVLCHLCANMQRVMSLPPVSNVRSKEYCIAEAVRASLILHVFHLWCGRFQPDPSLMVSNARQNLKSALKPLALPGEANELLLWFACAGAVGSDTGSPERRWFGGQVAAMAVEMALKEFEDLKGVLKRIIWHELQDELDHWTLWGEIQDLM</sequence>
<dbReference type="CDD" id="cd00067">
    <property type="entry name" value="GAL4"/>
    <property type="match status" value="1"/>
</dbReference>
<evidence type="ECO:0000313" key="4">
    <source>
        <dbReference type="EMBL" id="KAF2118067.1"/>
    </source>
</evidence>
<dbReference type="GO" id="GO:0008270">
    <property type="term" value="F:zinc ion binding"/>
    <property type="evidence" value="ECO:0007669"/>
    <property type="project" value="InterPro"/>
</dbReference>
<feature type="compositionally biased region" description="Basic and acidic residues" evidence="2">
    <location>
        <begin position="1"/>
        <end position="11"/>
    </location>
</feature>
<dbReference type="OrthoDB" id="4158087at2759"/>
<dbReference type="InterPro" id="IPR021858">
    <property type="entry name" value="Fun_TF"/>
</dbReference>
<dbReference type="GO" id="GO:0000981">
    <property type="term" value="F:DNA-binding transcription factor activity, RNA polymerase II-specific"/>
    <property type="evidence" value="ECO:0007669"/>
    <property type="project" value="InterPro"/>
</dbReference>
<dbReference type="SMART" id="SM00066">
    <property type="entry name" value="GAL4"/>
    <property type="match status" value="1"/>
</dbReference>
<dbReference type="PANTHER" id="PTHR37540">
    <property type="entry name" value="TRANSCRIPTION FACTOR (ACR-2), PUTATIVE-RELATED-RELATED"/>
    <property type="match status" value="1"/>
</dbReference>
<dbReference type="InterPro" id="IPR036864">
    <property type="entry name" value="Zn2-C6_fun-type_DNA-bd_sf"/>
</dbReference>
<dbReference type="InterPro" id="IPR001138">
    <property type="entry name" value="Zn2Cys6_DnaBD"/>
</dbReference>
<dbReference type="PROSITE" id="PS50048">
    <property type="entry name" value="ZN2_CY6_FUNGAL_2"/>
    <property type="match status" value="1"/>
</dbReference>
<reference evidence="4" key="1">
    <citation type="journal article" date="2020" name="Stud. Mycol.">
        <title>101 Dothideomycetes genomes: a test case for predicting lifestyles and emergence of pathogens.</title>
        <authorList>
            <person name="Haridas S."/>
            <person name="Albert R."/>
            <person name="Binder M."/>
            <person name="Bloem J."/>
            <person name="Labutti K."/>
            <person name="Salamov A."/>
            <person name="Andreopoulos B."/>
            <person name="Baker S."/>
            <person name="Barry K."/>
            <person name="Bills G."/>
            <person name="Bluhm B."/>
            <person name="Cannon C."/>
            <person name="Castanera R."/>
            <person name="Culley D."/>
            <person name="Daum C."/>
            <person name="Ezra D."/>
            <person name="Gonzalez J."/>
            <person name="Henrissat B."/>
            <person name="Kuo A."/>
            <person name="Liang C."/>
            <person name="Lipzen A."/>
            <person name="Lutzoni F."/>
            <person name="Magnuson J."/>
            <person name="Mondo S."/>
            <person name="Nolan M."/>
            <person name="Ohm R."/>
            <person name="Pangilinan J."/>
            <person name="Park H.-J."/>
            <person name="Ramirez L."/>
            <person name="Alfaro M."/>
            <person name="Sun H."/>
            <person name="Tritt A."/>
            <person name="Yoshinaga Y."/>
            <person name="Zwiers L.-H."/>
            <person name="Turgeon B."/>
            <person name="Goodwin S."/>
            <person name="Spatafora J."/>
            <person name="Crous P."/>
            <person name="Grigoriev I."/>
        </authorList>
    </citation>
    <scope>NUCLEOTIDE SEQUENCE</scope>
    <source>
        <strain evidence="4">CBS 627.86</strain>
    </source>
</reference>
<feature type="domain" description="Zn(2)-C6 fungal-type" evidence="3">
    <location>
        <begin position="68"/>
        <end position="102"/>
    </location>
</feature>
<gene>
    <name evidence="4" type="ORF">BDV96DRAFT_407945</name>
</gene>
<name>A0A6A5ZH24_9PLEO</name>
<dbReference type="PANTHER" id="PTHR37540:SF5">
    <property type="entry name" value="TRANSCRIPTION FACTOR DOMAIN-CONTAINING PROTEIN"/>
    <property type="match status" value="1"/>
</dbReference>
<keyword evidence="1" id="KW-0539">Nucleus</keyword>
<evidence type="ECO:0000256" key="1">
    <source>
        <dbReference type="ARBA" id="ARBA00023242"/>
    </source>
</evidence>
<evidence type="ECO:0000313" key="5">
    <source>
        <dbReference type="Proteomes" id="UP000799770"/>
    </source>
</evidence>
<evidence type="ECO:0000256" key="2">
    <source>
        <dbReference type="SAM" id="MobiDB-lite"/>
    </source>
</evidence>
<dbReference type="EMBL" id="ML977318">
    <property type="protein sequence ID" value="KAF2118067.1"/>
    <property type="molecule type" value="Genomic_DNA"/>
</dbReference>